<dbReference type="InterPro" id="IPR000644">
    <property type="entry name" value="CBS_dom"/>
</dbReference>
<feature type="domain" description="CBS" evidence="4">
    <location>
        <begin position="100"/>
        <end position="163"/>
    </location>
</feature>
<evidence type="ECO:0000259" key="4">
    <source>
        <dbReference type="PROSITE" id="PS51371"/>
    </source>
</evidence>
<dbReference type="RefSeq" id="XP_004341247.1">
    <property type="nucleotide sequence ID" value="XM_004341199.1"/>
</dbReference>
<dbReference type="InterPro" id="IPR050511">
    <property type="entry name" value="AMPK_gamma/SDS23_families"/>
</dbReference>
<dbReference type="Gene3D" id="3.10.580.10">
    <property type="entry name" value="CBS-domain"/>
    <property type="match status" value="2"/>
</dbReference>
<protein>
    <submittedName>
        <fullName evidence="5">CBS domain containing protein</fullName>
    </submittedName>
</protein>
<evidence type="ECO:0000256" key="3">
    <source>
        <dbReference type="PROSITE-ProRule" id="PRU00703"/>
    </source>
</evidence>
<dbReference type="CDD" id="cd02205">
    <property type="entry name" value="CBS_pair_SF"/>
    <property type="match status" value="3"/>
</dbReference>
<dbReference type="EMBL" id="KB007934">
    <property type="protein sequence ID" value="ELR19171.1"/>
    <property type="molecule type" value="Genomic_DNA"/>
</dbReference>
<dbReference type="PANTHER" id="PTHR13780:SF36">
    <property type="entry name" value="CBS DOMAIN-CONTAINING PROTEIN"/>
    <property type="match status" value="1"/>
</dbReference>
<feature type="domain" description="CBS" evidence="4">
    <location>
        <begin position="244"/>
        <end position="302"/>
    </location>
</feature>
<dbReference type="SUPFAM" id="SSF54631">
    <property type="entry name" value="CBS-domain pair"/>
    <property type="match status" value="2"/>
</dbReference>
<keyword evidence="2 3" id="KW-0129">CBS domain</keyword>
<accession>L8H414</accession>
<evidence type="ECO:0000313" key="6">
    <source>
        <dbReference type="Proteomes" id="UP000011083"/>
    </source>
</evidence>
<feature type="domain" description="CBS" evidence="4">
    <location>
        <begin position="19"/>
        <end position="79"/>
    </location>
</feature>
<keyword evidence="1" id="KW-0677">Repeat</keyword>
<proteinExistence type="predicted"/>
<dbReference type="PANTHER" id="PTHR13780">
    <property type="entry name" value="AMP-ACTIVATED PROTEIN KINASE, GAMMA REGULATORY SUBUNIT"/>
    <property type="match status" value="1"/>
</dbReference>
<dbReference type="STRING" id="1257118.L8H414"/>
<keyword evidence="6" id="KW-1185">Reference proteome</keyword>
<evidence type="ECO:0000256" key="1">
    <source>
        <dbReference type="ARBA" id="ARBA00022737"/>
    </source>
</evidence>
<dbReference type="Proteomes" id="UP000011083">
    <property type="component" value="Unassembled WGS sequence"/>
</dbReference>
<dbReference type="OMA" id="MVKWNVH"/>
<dbReference type="InterPro" id="IPR046342">
    <property type="entry name" value="CBS_dom_sf"/>
</dbReference>
<gene>
    <name evidence="5" type="ORF">ACA1_031950</name>
</gene>
<reference evidence="5 6" key="1">
    <citation type="journal article" date="2013" name="Genome Biol.">
        <title>Genome of Acanthamoeba castellanii highlights extensive lateral gene transfer and early evolution of tyrosine kinase signaling.</title>
        <authorList>
            <person name="Clarke M."/>
            <person name="Lohan A.J."/>
            <person name="Liu B."/>
            <person name="Lagkouvardos I."/>
            <person name="Roy S."/>
            <person name="Zafar N."/>
            <person name="Bertelli C."/>
            <person name="Schilde C."/>
            <person name="Kianianmomeni A."/>
            <person name="Burglin T.R."/>
            <person name="Frech C."/>
            <person name="Turcotte B."/>
            <person name="Kopec K.O."/>
            <person name="Synnott J.M."/>
            <person name="Choo C."/>
            <person name="Paponov I."/>
            <person name="Finkler A."/>
            <person name="Soon Heng Tan C."/>
            <person name="Hutchins A.P."/>
            <person name="Weinmeier T."/>
            <person name="Rattei T."/>
            <person name="Chu J.S."/>
            <person name="Gimenez G."/>
            <person name="Irimia M."/>
            <person name="Rigden D.J."/>
            <person name="Fitzpatrick D.A."/>
            <person name="Lorenzo-Morales J."/>
            <person name="Bateman A."/>
            <person name="Chiu C.H."/>
            <person name="Tang P."/>
            <person name="Hegemann P."/>
            <person name="Fromm H."/>
            <person name="Raoult D."/>
            <person name="Greub G."/>
            <person name="Miranda-Saavedra D."/>
            <person name="Chen N."/>
            <person name="Nash P."/>
            <person name="Ginger M.L."/>
            <person name="Horn M."/>
            <person name="Schaap P."/>
            <person name="Caler L."/>
            <person name="Loftus B."/>
        </authorList>
    </citation>
    <scope>NUCLEOTIDE SEQUENCE [LARGE SCALE GENOMIC DNA]</scope>
    <source>
        <strain evidence="5 6">Neff</strain>
    </source>
</reference>
<feature type="domain" description="CBS" evidence="4">
    <location>
        <begin position="176"/>
        <end position="234"/>
    </location>
</feature>
<dbReference type="VEuPathDB" id="AmoebaDB:ACA1_031950"/>
<dbReference type="AlphaFoldDB" id="L8H414"/>
<dbReference type="GeneID" id="14919975"/>
<dbReference type="SMART" id="SM00116">
    <property type="entry name" value="CBS"/>
    <property type="match status" value="4"/>
</dbReference>
<dbReference type="OrthoDB" id="449052at2759"/>
<sequence length="303" mass="32987">MAAASEQRPLGATPLIDIISPAQNLVVLDHTDSVNDALLRLAQFGIQSAPVYNRLTDQFLGSVDVMDMVEFVVGASSQSGEADMGEAMKRQFQRPVFDIMNASDTDPFLPVPTHSRLGEVLHMFYSQGIHRLPLVDSQNNLVGIVSQWDIVNFLNEHKGRHELVRQMSKSLFELDLAPGKVVSVSHRATLKDCFTAIMGYKISGVAVVDEGGHLVGTISASDLKGVTQENFITLGLPVADFLKVRHKEGALSCVREATLGQVVAVVARTGLHRVFVIDAAQKPISVVTLTDILRLVSHHLPTH</sequence>
<dbReference type="PROSITE" id="PS51371">
    <property type="entry name" value="CBS"/>
    <property type="match status" value="4"/>
</dbReference>
<organism evidence="5 6">
    <name type="scientific">Acanthamoeba castellanii (strain ATCC 30010 / Neff)</name>
    <dbReference type="NCBI Taxonomy" id="1257118"/>
    <lineage>
        <taxon>Eukaryota</taxon>
        <taxon>Amoebozoa</taxon>
        <taxon>Discosea</taxon>
        <taxon>Longamoebia</taxon>
        <taxon>Centramoebida</taxon>
        <taxon>Acanthamoebidae</taxon>
        <taxon>Acanthamoeba</taxon>
    </lineage>
</organism>
<evidence type="ECO:0000313" key="5">
    <source>
        <dbReference type="EMBL" id="ELR19171.1"/>
    </source>
</evidence>
<evidence type="ECO:0000256" key="2">
    <source>
        <dbReference type="ARBA" id="ARBA00023122"/>
    </source>
</evidence>
<dbReference type="KEGG" id="acan:ACA1_031950"/>
<name>L8H414_ACACF</name>
<dbReference type="Pfam" id="PF00571">
    <property type="entry name" value="CBS"/>
    <property type="match status" value="3"/>
</dbReference>